<evidence type="ECO:0000259" key="4">
    <source>
        <dbReference type="Pfam" id="PF13439"/>
    </source>
</evidence>
<dbReference type="Gene3D" id="3.90.550.10">
    <property type="entry name" value="Spore Coat Polysaccharide Biosynthesis Protein SpsA, Chain A"/>
    <property type="match status" value="1"/>
</dbReference>
<name>A0A7G7MQG7_9PSEU</name>
<dbReference type="SUPFAM" id="SSF53756">
    <property type="entry name" value="UDP-Glycosyltransferase/glycogen phosphorylase"/>
    <property type="match status" value="1"/>
</dbReference>
<gene>
    <name evidence="5" type="ORF">H6H00_14845</name>
</gene>
<dbReference type="InterPro" id="IPR028098">
    <property type="entry name" value="Glyco_trans_4-like_N"/>
</dbReference>
<dbReference type="InterPro" id="IPR029044">
    <property type="entry name" value="Nucleotide-diphossugar_trans"/>
</dbReference>
<keyword evidence="2" id="KW-0808">Transferase</keyword>
<feature type="domain" description="Glycosyltransferase subfamily 4-like N-terminal" evidence="4">
    <location>
        <begin position="12"/>
        <end position="171"/>
    </location>
</feature>
<keyword evidence="6" id="KW-1185">Reference proteome</keyword>
<protein>
    <submittedName>
        <fullName evidence="5">Glycosyltransferase</fullName>
    </submittedName>
</protein>
<dbReference type="RefSeq" id="WP_185721826.1">
    <property type="nucleotide sequence ID" value="NZ_BAAAWI010000001.1"/>
</dbReference>
<dbReference type="Proteomes" id="UP000515728">
    <property type="component" value="Chromosome"/>
</dbReference>
<dbReference type="Gene3D" id="3.40.50.2000">
    <property type="entry name" value="Glycogen Phosphorylase B"/>
    <property type="match status" value="2"/>
</dbReference>
<feature type="domain" description="Glycosyltransferase 2-like" evidence="3">
    <location>
        <begin position="434"/>
        <end position="537"/>
    </location>
</feature>
<dbReference type="PANTHER" id="PTHR45947:SF3">
    <property type="entry name" value="SULFOQUINOVOSYL TRANSFERASE SQD2"/>
    <property type="match status" value="1"/>
</dbReference>
<dbReference type="PANTHER" id="PTHR45947">
    <property type="entry name" value="SULFOQUINOVOSYL TRANSFERASE SQD2"/>
    <property type="match status" value="1"/>
</dbReference>
<evidence type="ECO:0000313" key="5">
    <source>
        <dbReference type="EMBL" id="QNG55028.1"/>
    </source>
</evidence>
<dbReference type="EMBL" id="CP060131">
    <property type="protein sequence ID" value="QNG55028.1"/>
    <property type="molecule type" value="Genomic_DNA"/>
</dbReference>
<dbReference type="SUPFAM" id="SSF53448">
    <property type="entry name" value="Nucleotide-diphospho-sugar transferases"/>
    <property type="match status" value="1"/>
</dbReference>
<evidence type="ECO:0000256" key="1">
    <source>
        <dbReference type="ARBA" id="ARBA00022676"/>
    </source>
</evidence>
<evidence type="ECO:0000259" key="3">
    <source>
        <dbReference type="Pfam" id="PF00535"/>
    </source>
</evidence>
<dbReference type="Pfam" id="PF00535">
    <property type="entry name" value="Glycos_transf_2"/>
    <property type="match status" value="1"/>
</dbReference>
<sequence length="748" mass="77127">MRVLHVSQPVVAGVANVVAALAADQHERGHDVHVACPGGAGLAERVRAAGAVHHAWAAVRSPGPAVADETRRIARIIADVDPDVVVLHSAKAGLAGRLALRGARPTVYVPHAWSFEAVRGAVRTLSTAWEVLAGRWTDVAVCVSRDEADRGAAVGVGCAMEVVPNGVDTEKRVPRPSGPARAELGLPDAPTVVCVGRLAEQKGQDLLLAAWPAVRAAVPAARLVLVGDGPERPALEAAATPGVQFAGDRSDVDTWLAAADAVAMPSRWDSTPLASLEAMAAGRPVVAFDVDGVRATFGATGTVLPVGDVTGMADALVGLLRDPEGAAASGRAAREQIVAVGDLRTTLKTWDGIITGAAGPDRRPAPPLRVRPVERGLLRLLAAGALRDTDLAQADGPRAAALSVLGVPVQRPGVSPDVLARRPGAGTTGGPPVSVVMTILDEGPALAVLVDTLLGQLSDGDEIVVVDGGSTDGSLDALPRHPALRVETVPGAGISAGRNHGIRSARHDVLVCTDAGCTPAPGFVDGFRRAFAGPRPPALVSGVYEVLARTPLERAQSLACYPQPGEVRRPDLLVRLYTRVFGTGFDPRFAVGRCVAFTRAAWERAGGFPEHLATGEDVGFGLAVARDGECLTTTDAVVGWTQRDGLAATWRMYRGYGRASTDGGDRRLLVRDGARGLAYLVAPALLASPAGRRLVAAGGAAYLSLPVVRAVRAGAGPAAVALLPVALATKDLGKVAGALQGLARRWRR</sequence>
<keyword evidence="1" id="KW-0328">Glycosyltransferase</keyword>
<reference evidence="5 6" key="1">
    <citation type="submission" date="2020-08" db="EMBL/GenBank/DDBJ databases">
        <authorList>
            <person name="Mo P."/>
        </authorList>
    </citation>
    <scope>NUCLEOTIDE SEQUENCE [LARGE SCALE GENOMIC DNA]</scope>
    <source>
        <strain evidence="5 6">CGMCC 4.1532</strain>
    </source>
</reference>
<evidence type="ECO:0000313" key="6">
    <source>
        <dbReference type="Proteomes" id="UP000515728"/>
    </source>
</evidence>
<dbReference type="GO" id="GO:0016758">
    <property type="term" value="F:hexosyltransferase activity"/>
    <property type="evidence" value="ECO:0007669"/>
    <property type="project" value="TreeGrafter"/>
</dbReference>
<proteinExistence type="predicted"/>
<organism evidence="5 6">
    <name type="scientific">Pseudonocardia petroleophila</name>
    <dbReference type="NCBI Taxonomy" id="37331"/>
    <lineage>
        <taxon>Bacteria</taxon>
        <taxon>Bacillati</taxon>
        <taxon>Actinomycetota</taxon>
        <taxon>Actinomycetes</taxon>
        <taxon>Pseudonocardiales</taxon>
        <taxon>Pseudonocardiaceae</taxon>
        <taxon>Pseudonocardia</taxon>
    </lineage>
</organism>
<dbReference type="Pfam" id="PF13439">
    <property type="entry name" value="Glyco_transf_4"/>
    <property type="match status" value="1"/>
</dbReference>
<dbReference type="Pfam" id="PF13692">
    <property type="entry name" value="Glyco_trans_1_4"/>
    <property type="match status" value="1"/>
</dbReference>
<dbReference type="AlphaFoldDB" id="A0A7G7MQG7"/>
<dbReference type="GO" id="GO:1901137">
    <property type="term" value="P:carbohydrate derivative biosynthetic process"/>
    <property type="evidence" value="ECO:0007669"/>
    <property type="project" value="UniProtKB-ARBA"/>
</dbReference>
<dbReference type="InterPro" id="IPR050194">
    <property type="entry name" value="Glycosyltransferase_grp1"/>
</dbReference>
<dbReference type="InterPro" id="IPR001173">
    <property type="entry name" value="Glyco_trans_2-like"/>
</dbReference>
<evidence type="ECO:0000256" key="2">
    <source>
        <dbReference type="ARBA" id="ARBA00022679"/>
    </source>
</evidence>
<dbReference type="KEGG" id="ppel:H6H00_14845"/>
<accession>A0A7G7MQG7</accession>